<feature type="transmembrane region" description="Helical" evidence="2">
    <location>
        <begin position="398"/>
        <end position="422"/>
    </location>
</feature>
<keyword evidence="2" id="KW-0812">Transmembrane</keyword>
<organism evidence="3">
    <name type="scientific">Medioppia subpectinata</name>
    <dbReference type="NCBI Taxonomy" id="1979941"/>
    <lineage>
        <taxon>Eukaryota</taxon>
        <taxon>Metazoa</taxon>
        <taxon>Ecdysozoa</taxon>
        <taxon>Arthropoda</taxon>
        <taxon>Chelicerata</taxon>
        <taxon>Arachnida</taxon>
        <taxon>Acari</taxon>
        <taxon>Acariformes</taxon>
        <taxon>Sarcoptiformes</taxon>
        <taxon>Oribatida</taxon>
        <taxon>Brachypylina</taxon>
        <taxon>Oppioidea</taxon>
        <taxon>Oppiidae</taxon>
        <taxon>Medioppia</taxon>
    </lineage>
</organism>
<gene>
    <name evidence="3" type="ORF">OSB1V03_LOCUS13442</name>
</gene>
<protein>
    <submittedName>
        <fullName evidence="3">Uncharacterized protein</fullName>
    </submittedName>
</protein>
<evidence type="ECO:0000313" key="3">
    <source>
        <dbReference type="EMBL" id="CAD7633043.1"/>
    </source>
</evidence>
<accession>A0A7R9L197</accession>
<keyword evidence="2" id="KW-0472">Membrane</keyword>
<dbReference type="EMBL" id="CAJPIZ010012021">
    <property type="protein sequence ID" value="CAG2113473.1"/>
    <property type="molecule type" value="Genomic_DNA"/>
</dbReference>
<reference evidence="3" key="1">
    <citation type="submission" date="2020-11" db="EMBL/GenBank/DDBJ databases">
        <authorList>
            <person name="Tran Van P."/>
        </authorList>
    </citation>
    <scope>NUCLEOTIDE SEQUENCE</scope>
</reference>
<feature type="compositionally biased region" description="Polar residues" evidence="1">
    <location>
        <begin position="347"/>
        <end position="359"/>
    </location>
</feature>
<evidence type="ECO:0000256" key="2">
    <source>
        <dbReference type="SAM" id="Phobius"/>
    </source>
</evidence>
<feature type="compositionally biased region" description="Basic and acidic residues" evidence="1">
    <location>
        <begin position="430"/>
        <end position="444"/>
    </location>
</feature>
<dbReference type="EMBL" id="OC866596">
    <property type="protein sequence ID" value="CAD7633043.1"/>
    <property type="molecule type" value="Genomic_DNA"/>
</dbReference>
<feature type="region of interest" description="Disordered" evidence="1">
    <location>
        <begin position="425"/>
        <end position="466"/>
    </location>
</feature>
<keyword evidence="4" id="KW-1185">Reference proteome</keyword>
<dbReference type="Proteomes" id="UP000759131">
    <property type="component" value="Unassembled WGS sequence"/>
</dbReference>
<evidence type="ECO:0000313" key="4">
    <source>
        <dbReference type="Proteomes" id="UP000759131"/>
    </source>
</evidence>
<sequence length="466" mass="50011">MGIVANNHSPSRFQFGIKTAFLTIKISHALAFTPAVSATGASAASSSPAQTTVTTGPVNTGFDFCALSSPKLIDAFTIGNTIYFGEKGKLYSARMSAQGWHYNNEMTSKQLFPGSDGFDRIVSAVYFGSQQECDQLKIKYTHVDCTNIAAAFDKVLLFGPLKGSYGAHFLYKGYTTVGAPGGDIIVAPISDPKDMPWGLPVEGPLDGPFWPSGTNNSYFCAAYHPINRFLFLNKFESQKPGFPGKYPLYLRKIDDQVTNNYTYLEPPHQYSALIYANDNLFGVHSSSDWHLLDVSDKNKTHLVGHSQPTNWKEFLNCGLKSPLFDPMFTTHSPATTLATTSATNTSVSNGGQTPSSAANDTTLSTGDTSADTSGTVGSTNTSSVTTPSPTKKSSNTTFWIILIVVIVIVIIIAIVCVIFCCFKSKTPPKSADKKSEKSGPKSKVEPSGGAKGKGDKKSDETVRSGL</sequence>
<keyword evidence="2" id="KW-1133">Transmembrane helix</keyword>
<feature type="compositionally biased region" description="Low complexity" evidence="1">
    <location>
        <begin position="360"/>
        <end position="392"/>
    </location>
</feature>
<feature type="region of interest" description="Disordered" evidence="1">
    <location>
        <begin position="342"/>
        <end position="392"/>
    </location>
</feature>
<evidence type="ECO:0000256" key="1">
    <source>
        <dbReference type="SAM" id="MobiDB-lite"/>
    </source>
</evidence>
<feature type="compositionally biased region" description="Basic and acidic residues" evidence="1">
    <location>
        <begin position="452"/>
        <end position="466"/>
    </location>
</feature>
<name>A0A7R9L197_9ACAR</name>
<proteinExistence type="predicted"/>
<dbReference type="AlphaFoldDB" id="A0A7R9L197"/>